<evidence type="ECO:0000313" key="3">
    <source>
        <dbReference type="EMBL" id="JAG75530.1"/>
    </source>
</evidence>
<sequence>MKLLVALLVLHVGFASAAFTGADLVRFQRTLEKCRNRHNVRDEILERVVDREIVDDPNFNCFVSCLLEGHNLLTEDGSLNVPVAMSLIPQDADFAQPLTHAFNTCSTRRDPDKCKTAQLLFACMHENKIPDLLFG</sequence>
<protein>
    <submittedName>
        <fullName evidence="5">General odorant-binding protein 72</fullName>
    </submittedName>
    <submittedName>
        <fullName evidence="3">Pbprp1_0 protein</fullName>
    </submittedName>
</protein>
<dbReference type="AlphaFoldDB" id="A0A0C9PWB3"/>
<reference evidence="5" key="2">
    <citation type="submission" date="2025-04" db="UniProtKB">
        <authorList>
            <consortium name="RefSeq"/>
        </authorList>
    </citation>
    <scope>IDENTIFICATION</scope>
    <source>
        <strain evidence="5">USDA-PBARC FA_bdor</strain>
        <tissue evidence="5">Whole organism</tissue>
    </source>
</reference>
<accession>A0A0C9PWB3</accession>
<dbReference type="RefSeq" id="XP_011312148.1">
    <property type="nucleotide sequence ID" value="XM_011313846.1"/>
</dbReference>
<dbReference type="GO" id="GO:0005615">
    <property type="term" value="C:extracellular space"/>
    <property type="evidence" value="ECO:0007669"/>
    <property type="project" value="TreeGrafter"/>
</dbReference>
<dbReference type="Pfam" id="PF01395">
    <property type="entry name" value="PBP_GOBP"/>
    <property type="match status" value="1"/>
</dbReference>
<name>A0A0C9PWB3_9HYME</name>
<organism evidence="3">
    <name type="scientific">Fopius arisanus</name>
    <dbReference type="NCBI Taxonomy" id="64838"/>
    <lineage>
        <taxon>Eukaryota</taxon>
        <taxon>Metazoa</taxon>
        <taxon>Ecdysozoa</taxon>
        <taxon>Arthropoda</taxon>
        <taxon>Hexapoda</taxon>
        <taxon>Insecta</taxon>
        <taxon>Pterygota</taxon>
        <taxon>Neoptera</taxon>
        <taxon>Endopterygota</taxon>
        <taxon>Hymenoptera</taxon>
        <taxon>Apocrita</taxon>
        <taxon>Ichneumonoidea</taxon>
        <taxon>Braconidae</taxon>
        <taxon>Opiinae</taxon>
        <taxon>Fopius</taxon>
    </lineage>
</organism>
<proteinExistence type="predicted"/>
<dbReference type="GeneID" id="105271969"/>
<dbReference type="Proteomes" id="UP000694866">
    <property type="component" value="Unplaced"/>
</dbReference>
<dbReference type="InterPro" id="IPR006170">
    <property type="entry name" value="PBP/GOBP"/>
</dbReference>
<dbReference type="KEGG" id="fas:105271969"/>
<evidence type="ECO:0000256" key="1">
    <source>
        <dbReference type="ARBA" id="ARBA00022729"/>
    </source>
</evidence>
<dbReference type="CDD" id="cd23992">
    <property type="entry name" value="PBP_GOBP"/>
    <property type="match status" value="1"/>
</dbReference>
<dbReference type="OrthoDB" id="7665616at2759"/>
<reference evidence="3" key="1">
    <citation type="submission" date="2015-01" db="EMBL/GenBank/DDBJ databases">
        <title>Transcriptome Assembly of Fopius arisanus.</title>
        <authorList>
            <person name="Geib S."/>
        </authorList>
    </citation>
    <scope>NUCLEOTIDE SEQUENCE</scope>
</reference>
<dbReference type="SMART" id="SM00708">
    <property type="entry name" value="PhBP"/>
    <property type="match status" value="1"/>
</dbReference>
<evidence type="ECO:0000313" key="4">
    <source>
        <dbReference type="Proteomes" id="UP000694866"/>
    </source>
</evidence>
<dbReference type="Gene3D" id="1.10.238.20">
    <property type="entry name" value="Pheromone/general odorant binding protein domain"/>
    <property type="match status" value="1"/>
</dbReference>
<dbReference type="PANTHER" id="PTHR11857">
    <property type="entry name" value="ODORANT BINDING PROTEIN-RELATED"/>
    <property type="match status" value="1"/>
</dbReference>
<dbReference type="SUPFAM" id="SSF47565">
    <property type="entry name" value="Insect pheromone/odorant-binding proteins"/>
    <property type="match status" value="1"/>
</dbReference>
<dbReference type="EMBL" id="GBYB01005763">
    <property type="protein sequence ID" value="JAG75530.1"/>
    <property type="molecule type" value="Transcribed_RNA"/>
</dbReference>
<evidence type="ECO:0000313" key="5">
    <source>
        <dbReference type="RefSeq" id="XP_011312148.1"/>
    </source>
</evidence>
<feature type="signal peptide" evidence="2">
    <location>
        <begin position="1"/>
        <end position="17"/>
    </location>
</feature>
<gene>
    <name evidence="3" type="primary">Pbprp1_0</name>
    <name evidence="5" type="synonym">LOC105271969</name>
    <name evidence="3" type="ORF">g.48039</name>
</gene>
<dbReference type="GO" id="GO:0005549">
    <property type="term" value="F:odorant binding"/>
    <property type="evidence" value="ECO:0007669"/>
    <property type="project" value="InterPro"/>
</dbReference>
<keyword evidence="4" id="KW-1185">Reference proteome</keyword>
<accession>A0A9R1TNF3</accession>
<evidence type="ECO:0000256" key="2">
    <source>
        <dbReference type="SAM" id="SignalP"/>
    </source>
</evidence>
<feature type="chain" id="PRO_5044541377" evidence="2">
    <location>
        <begin position="18"/>
        <end position="135"/>
    </location>
</feature>
<keyword evidence="1 2" id="KW-0732">Signal</keyword>
<dbReference type="GO" id="GO:0007608">
    <property type="term" value="P:sensory perception of smell"/>
    <property type="evidence" value="ECO:0007669"/>
    <property type="project" value="TreeGrafter"/>
</dbReference>
<dbReference type="InterPro" id="IPR036728">
    <property type="entry name" value="PBP_GOBP_sf"/>
</dbReference>